<organism evidence="2 3">
    <name type="scientific">Psilocybe cf. subviscida</name>
    <dbReference type="NCBI Taxonomy" id="2480587"/>
    <lineage>
        <taxon>Eukaryota</taxon>
        <taxon>Fungi</taxon>
        <taxon>Dikarya</taxon>
        <taxon>Basidiomycota</taxon>
        <taxon>Agaricomycotina</taxon>
        <taxon>Agaricomycetes</taxon>
        <taxon>Agaricomycetidae</taxon>
        <taxon>Agaricales</taxon>
        <taxon>Agaricineae</taxon>
        <taxon>Strophariaceae</taxon>
        <taxon>Psilocybe</taxon>
    </lineage>
</organism>
<gene>
    <name evidence="2" type="ORF">D9619_009634</name>
</gene>
<proteinExistence type="predicted"/>
<reference evidence="2 3" key="1">
    <citation type="journal article" date="2020" name="ISME J.">
        <title>Uncovering the hidden diversity of litter-decomposition mechanisms in mushroom-forming fungi.</title>
        <authorList>
            <person name="Floudas D."/>
            <person name="Bentzer J."/>
            <person name="Ahren D."/>
            <person name="Johansson T."/>
            <person name="Persson P."/>
            <person name="Tunlid A."/>
        </authorList>
    </citation>
    <scope>NUCLEOTIDE SEQUENCE [LARGE SCALE GENOMIC DNA]</scope>
    <source>
        <strain evidence="2 3">CBS 101986</strain>
    </source>
</reference>
<feature type="compositionally biased region" description="Basic and acidic residues" evidence="1">
    <location>
        <begin position="198"/>
        <end position="211"/>
    </location>
</feature>
<keyword evidence="3" id="KW-1185">Reference proteome</keyword>
<dbReference type="Proteomes" id="UP000567179">
    <property type="component" value="Unassembled WGS sequence"/>
</dbReference>
<dbReference type="EMBL" id="JAACJJ010000015">
    <property type="protein sequence ID" value="KAF5325363.1"/>
    <property type="molecule type" value="Genomic_DNA"/>
</dbReference>
<comment type="caution">
    <text evidence="2">The sequence shown here is derived from an EMBL/GenBank/DDBJ whole genome shotgun (WGS) entry which is preliminary data.</text>
</comment>
<accession>A0A8H5F6T6</accession>
<evidence type="ECO:0000313" key="2">
    <source>
        <dbReference type="EMBL" id="KAF5325363.1"/>
    </source>
</evidence>
<feature type="region of interest" description="Disordered" evidence="1">
    <location>
        <begin position="157"/>
        <end position="234"/>
    </location>
</feature>
<evidence type="ECO:0000256" key="1">
    <source>
        <dbReference type="SAM" id="MobiDB-lite"/>
    </source>
</evidence>
<name>A0A8H5F6T6_9AGAR</name>
<dbReference type="OrthoDB" id="2192888at2759"/>
<dbReference type="AlphaFoldDB" id="A0A8H5F6T6"/>
<sequence>MRGAQLRDQRRRVECVDKRGQLDGTDMNYSHEPRQKSTAAANIERRGVHDRGLVGASPHMINAMVTVISRLVFELKATTLLVSVSSTNREIVKSILGFVKLAIHPLPAARSHESFQAQHKPKTCRTLRYASYYHRFSFIHCIDDRPRVLQESTGKMIIDDRDPDDEAAKNAAQPSRHPFREDLTSVDGFTRGANGKTKLNEDSKRRRREENATMDTGMSDVEPMTTKAKEKDESEFRHGFKSKVWFILVFLEVGIE</sequence>
<evidence type="ECO:0000313" key="3">
    <source>
        <dbReference type="Proteomes" id="UP000567179"/>
    </source>
</evidence>
<protein>
    <submittedName>
        <fullName evidence="2">Uncharacterized protein</fullName>
    </submittedName>
</protein>